<keyword evidence="5 6" id="KW-0472">Membrane</keyword>
<dbReference type="WBParaSite" id="Smp_069810.1">
    <property type="protein sequence ID" value="Smp_069810.1"/>
    <property type="gene ID" value="Smp_069810"/>
</dbReference>
<dbReference type="PANTHER" id="PTHR31322">
    <property type="entry name" value="E3 UBIQUITIN-PROTEIN LIGASE TM129"/>
    <property type="match status" value="1"/>
</dbReference>
<evidence type="ECO:0000256" key="4">
    <source>
        <dbReference type="ARBA" id="ARBA00022989"/>
    </source>
</evidence>
<feature type="transmembrane region" description="Helical" evidence="6">
    <location>
        <begin position="25"/>
        <end position="56"/>
    </location>
</feature>
<dbReference type="GeneID" id="8346502"/>
<name>G4VK58_SCHMA</name>
<keyword evidence="3 6" id="KW-0812">Transmembrane</keyword>
<evidence type="ECO:0000256" key="2">
    <source>
        <dbReference type="ARBA" id="ARBA00007332"/>
    </source>
</evidence>
<sequence>MNSDSATLSTMDTLFISSTFDSFDVLYTLLFGLLVFCIMAPTTEFISAGVTLENLFNRFLGNESQYFVQYHLKRTVMVRLFSSSLVFLYFMFMQFLSKNVAVSAPNISFPFTIWDVILWIGIGGLSIIGSHTYLVWYGSGTWYGHPTILSLKQTIMESLPDSQSSSSTTASSSLSNGAFGVALKALISSINSEYQRSDKFVAGQGSLSTNWSGRRFVITDSWILTSRFTEFKIVKQSSENMLAVVVSAFSVLDPSSLTQDGQPDGESLGVQTIVTVRFIRTDTGVCLLSFGFPASNLDELRSKLRFPLIQAQGVQLEPTIIQRFIEAFTQVVDENQPVNLPSGYELGQCIGCMVQQVNVTLNRQCESSLTSSSSSLANNSNQSLNNNQCGICYCRPLWCLECLARWFASRQTNMHRPTTQWLSGRVPCPTCRTYFCARDVSRLIISHQQLD</sequence>
<dbReference type="eggNOG" id="KOG3899">
    <property type="taxonomic scope" value="Eukaryota"/>
</dbReference>
<feature type="transmembrane region" description="Helical" evidence="6">
    <location>
        <begin position="76"/>
        <end position="96"/>
    </location>
</feature>
<organism evidence="7 8">
    <name type="scientific">Schistosoma mansoni</name>
    <name type="common">Blood fluke</name>
    <dbReference type="NCBI Taxonomy" id="6183"/>
    <lineage>
        <taxon>Eukaryota</taxon>
        <taxon>Metazoa</taxon>
        <taxon>Spiralia</taxon>
        <taxon>Lophotrochozoa</taxon>
        <taxon>Platyhelminthes</taxon>
        <taxon>Trematoda</taxon>
        <taxon>Digenea</taxon>
        <taxon>Strigeidida</taxon>
        <taxon>Schistosomatoidea</taxon>
        <taxon>Schistosomatidae</taxon>
        <taxon>Schistosoma</taxon>
    </lineage>
</organism>
<dbReference type="Proteomes" id="UP000008854">
    <property type="component" value="Unassembled WGS sequence"/>
</dbReference>
<dbReference type="RefSeq" id="XP_018652668.1">
    <property type="nucleotide sequence ID" value="XM_018797647.1"/>
</dbReference>
<dbReference type="GO" id="GO:0005783">
    <property type="term" value="C:endoplasmic reticulum"/>
    <property type="evidence" value="ECO:0007669"/>
    <property type="project" value="TreeGrafter"/>
</dbReference>
<evidence type="ECO:0000256" key="6">
    <source>
        <dbReference type="SAM" id="Phobius"/>
    </source>
</evidence>
<dbReference type="InterPro" id="IPR018801">
    <property type="entry name" value="TM129"/>
</dbReference>
<evidence type="ECO:0000313" key="8">
    <source>
        <dbReference type="WBParaSite" id="Smp_069810.1"/>
    </source>
</evidence>
<dbReference type="CTD" id="8346502"/>
<comment type="similarity">
    <text evidence="2">Belongs to the TMEM129 family.</text>
</comment>
<reference evidence="7" key="1">
    <citation type="journal article" date="2012" name="PLoS Negl. Trop. Dis.">
        <title>A systematically improved high quality genome and transcriptome of the human blood fluke Schistosoma mansoni.</title>
        <authorList>
            <person name="Protasio A.V."/>
            <person name="Tsai I.J."/>
            <person name="Babbage A."/>
            <person name="Nichol S."/>
            <person name="Hunt M."/>
            <person name="Aslett M.A."/>
            <person name="De Silva N."/>
            <person name="Velarde G.S."/>
            <person name="Anderson T.J."/>
            <person name="Clark R.C."/>
            <person name="Davidson C."/>
            <person name="Dillon G.P."/>
            <person name="Holroyd N.E."/>
            <person name="LoVerde P.T."/>
            <person name="Lloyd C."/>
            <person name="McQuillan J."/>
            <person name="Oliveira G."/>
            <person name="Otto T.D."/>
            <person name="Parker-Manuel S.J."/>
            <person name="Quail M.A."/>
            <person name="Wilson R.A."/>
            <person name="Zerlotini A."/>
            <person name="Dunne D.W."/>
            <person name="Berriman M."/>
        </authorList>
    </citation>
    <scope>NUCLEOTIDE SEQUENCE [LARGE SCALE GENOMIC DNA]</scope>
    <source>
        <strain evidence="7">Puerto Rican</strain>
    </source>
</reference>
<keyword evidence="7" id="KW-1185">Reference proteome</keyword>
<keyword evidence="4 6" id="KW-1133">Transmembrane helix</keyword>
<reference evidence="8" key="2">
    <citation type="submission" date="2018-12" db="UniProtKB">
        <authorList>
            <consortium name="WormBaseParasite"/>
        </authorList>
    </citation>
    <scope>IDENTIFICATION</scope>
    <source>
        <strain evidence="8">Puerto Rican</strain>
    </source>
</reference>
<dbReference type="OrthoDB" id="10055027at2759"/>
<dbReference type="OMA" id="RADEHPI"/>
<dbReference type="PANTHER" id="PTHR31322:SF2">
    <property type="entry name" value="E3 UBIQUITIN-PROTEIN LIGASE TM129"/>
    <property type="match status" value="1"/>
</dbReference>
<dbReference type="GO" id="GO:0016567">
    <property type="term" value="P:protein ubiquitination"/>
    <property type="evidence" value="ECO:0007669"/>
    <property type="project" value="InterPro"/>
</dbReference>
<evidence type="ECO:0000256" key="1">
    <source>
        <dbReference type="ARBA" id="ARBA00004141"/>
    </source>
</evidence>
<accession>G4VK58</accession>
<dbReference type="GO" id="GO:0061630">
    <property type="term" value="F:ubiquitin protein ligase activity"/>
    <property type="evidence" value="ECO:0007669"/>
    <property type="project" value="InterPro"/>
</dbReference>
<dbReference type="PhylomeDB" id="G4VK58"/>
<proteinExistence type="inferred from homology"/>
<dbReference type="InParanoid" id="G4VK58"/>
<dbReference type="AlphaFoldDB" id="G4VK58"/>
<dbReference type="STRING" id="6183.G4VK58"/>
<dbReference type="GO" id="GO:0016020">
    <property type="term" value="C:membrane"/>
    <property type="evidence" value="ECO:0007669"/>
    <property type="project" value="UniProtKB-SubCell"/>
</dbReference>
<evidence type="ECO:0000313" key="7">
    <source>
        <dbReference type="Proteomes" id="UP000008854"/>
    </source>
</evidence>
<evidence type="ECO:0000256" key="5">
    <source>
        <dbReference type="ARBA" id="ARBA00023136"/>
    </source>
</evidence>
<protein>
    <submittedName>
        <fullName evidence="8">E3 ubiquitin-protein ligase</fullName>
    </submittedName>
</protein>
<dbReference type="Pfam" id="PF10272">
    <property type="entry name" value="Tmpp129"/>
    <property type="match status" value="1"/>
</dbReference>
<evidence type="ECO:0000256" key="3">
    <source>
        <dbReference type="ARBA" id="ARBA00022692"/>
    </source>
</evidence>
<dbReference type="FunCoup" id="G4VK58">
    <property type="interactions" value="1707"/>
</dbReference>
<dbReference type="HOGENOM" id="CLU_048119_1_0_1"/>
<feature type="transmembrane region" description="Helical" evidence="6">
    <location>
        <begin position="116"/>
        <end position="136"/>
    </location>
</feature>
<comment type="subcellular location">
    <subcellularLocation>
        <location evidence="1">Membrane</location>
        <topology evidence="1">Multi-pass membrane protein</topology>
    </subcellularLocation>
</comment>
<dbReference type="KEGG" id="smm:Smp_069810"/>